<dbReference type="InterPro" id="IPR026749">
    <property type="entry name" value="Tmem135"/>
</dbReference>
<sequence>MSNYKAPTEGRNRRRVKRKSLLFGKSPLLCSIVNSRTEFCKHEGSCFCNVLKGIVKGGTIGFCIKASIGFLLRILKTKDPLDAFKNIFNKDTAGFTLFFALLPSLYKLSLCILRNKRGNDDKINSIIAGILSSLAAFVDQNPGRRKILIYYIFARAFYSAVMMVKHHEIAPVPKNWGLYICIFMLNVLTLWIFYEWDVVPKSIYNIVSKRAGQSVNDRIMVEYVFREKGKL</sequence>
<reference evidence="2" key="1">
    <citation type="submission" date="2023-07" db="EMBL/GenBank/DDBJ databases">
        <authorList>
            <consortium name="AG Swart"/>
            <person name="Singh M."/>
            <person name="Singh A."/>
            <person name="Seah K."/>
            <person name="Emmerich C."/>
        </authorList>
    </citation>
    <scope>NUCLEOTIDE SEQUENCE</scope>
    <source>
        <strain evidence="2">DP1</strain>
    </source>
</reference>
<feature type="transmembrane region" description="Helical" evidence="1">
    <location>
        <begin position="147"/>
        <end position="164"/>
    </location>
</feature>
<dbReference type="AlphaFoldDB" id="A0AAD1XPU9"/>
<keyword evidence="1" id="KW-0812">Transmembrane</keyword>
<keyword evidence="1" id="KW-1133">Transmembrane helix</keyword>
<gene>
    <name evidence="2" type="ORF">ECRASSUSDP1_LOCUS18265</name>
</gene>
<dbReference type="PANTHER" id="PTHR12459:SF15">
    <property type="entry name" value="TRANSMEMBRANE PROTEIN 135"/>
    <property type="match status" value="1"/>
</dbReference>
<dbReference type="Proteomes" id="UP001295684">
    <property type="component" value="Unassembled WGS sequence"/>
</dbReference>
<dbReference type="PANTHER" id="PTHR12459">
    <property type="entry name" value="TRANSMEMBRANE PROTEIN 135-RELATED"/>
    <property type="match status" value="1"/>
</dbReference>
<name>A0AAD1XPU9_EUPCR</name>
<feature type="transmembrane region" description="Helical" evidence="1">
    <location>
        <begin position="93"/>
        <end position="113"/>
    </location>
</feature>
<protein>
    <recommendedName>
        <fullName evidence="4">Peroxisomal membrane protein 4</fullName>
    </recommendedName>
</protein>
<keyword evidence="3" id="KW-1185">Reference proteome</keyword>
<keyword evidence="1" id="KW-0472">Membrane</keyword>
<evidence type="ECO:0008006" key="4">
    <source>
        <dbReference type="Google" id="ProtNLM"/>
    </source>
</evidence>
<proteinExistence type="predicted"/>
<dbReference type="EMBL" id="CAMPGE010018475">
    <property type="protein sequence ID" value="CAI2376888.1"/>
    <property type="molecule type" value="Genomic_DNA"/>
</dbReference>
<evidence type="ECO:0000313" key="2">
    <source>
        <dbReference type="EMBL" id="CAI2376888.1"/>
    </source>
</evidence>
<organism evidence="2 3">
    <name type="scientific">Euplotes crassus</name>
    <dbReference type="NCBI Taxonomy" id="5936"/>
    <lineage>
        <taxon>Eukaryota</taxon>
        <taxon>Sar</taxon>
        <taxon>Alveolata</taxon>
        <taxon>Ciliophora</taxon>
        <taxon>Intramacronucleata</taxon>
        <taxon>Spirotrichea</taxon>
        <taxon>Hypotrichia</taxon>
        <taxon>Euplotida</taxon>
        <taxon>Euplotidae</taxon>
        <taxon>Moneuplotes</taxon>
    </lineage>
</organism>
<comment type="caution">
    <text evidence="2">The sequence shown here is derived from an EMBL/GenBank/DDBJ whole genome shotgun (WGS) entry which is preliminary data.</text>
</comment>
<feature type="transmembrane region" description="Helical" evidence="1">
    <location>
        <begin position="176"/>
        <end position="194"/>
    </location>
</feature>
<evidence type="ECO:0000256" key="1">
    <source>
        <dbReference type="SAM" id="Phobius"/>
    </source>
</evidence>
<accession>A0AAD1XPU9</accession>
<evidence type="ECO:0000313" key="3">
    <source>
        <dbReference type="Proteomes" id="UP001295684"/>
    </source>
</evidence>